<reference evidence="1 2" key="1">
    <citation type="submission" date="2018-09" db="EMBL/GenBank/DDBJ databases">
        <title>Paenibacillus aracenensis nov. sp. isolated from a cave in southern Spain.</title>
        <authorList>
            <person name="Jurado V."/>
            <person name="Gutierrez-Patricio S."/>
            <person name="Gonzalez-Pimentel J.L."/>
            <person name="Miller A.Z."/>
            <person name="Laiz L."/>
            <person name="Saiz-Jimenez C."/>
        </authorList>
    </citation>
    <scope>NUCLEOTIDE SEQUENCE [LARGE SCALE GENOMIC DNA]</scope>
    <source>
        <strain evidence="1 2">DSM 22867</strain>
    </source>
</reference>
<dbReference type="SUPFAM" id="SSF75005">
    <property type="entry name" value="Arabinanase/levansucrase/invertase"/>
    <property type="match status" value="1"/>
</dbReference>
<dbReference type="GO" id="GO:0045493">
    <property type="term" value="P:xylan catabolic process"/>
    <property type="evidence" value="ECO:0007669"/>
    <property type="project" value="UniProtKB-KW"/>
</dbReference>
<comment type="caution">
    <text evidence="1">The sequence shown here is derived from an EMBL/GenBank/DDBJ whole genome shotgun (WGS) entry which is preliminary data.</text>
</comment>
<dbReference type="Gene3D" id="2.115.10.20">
    <property type="entry name" value="Glycosyl hydrolase domain, family 43"/>
    <property type="match status" value="1"/>
</dbReference>
<dbReference type="AlphaFoldDB" id="A0A3A1VIJ6"/>
<proteinExistence type="predicted"/>
<keyword evidence="1" id="KW-0326">Glycosidase</keyword>
<protein>
    <submittedName>
        <fullName evidence="1">1,4-beta-xylanase</fullName>
    </submittedName>
</protein>
<dbReference type="GO" id="GO:0016798">
    <property type="term" value="F:hydrolase activity, acting on glycosyl bonds"/>
    <property type="evidence" value="ECO:0007669"/>
    <property type="project" value="UniProtKB-KW"/>
</dbReference>
<dbReference type="Proteomes" id="UP000266482">
    <property type="component" value="Unassembled WGS sequence"/>
</dbReference>
<dbReference type="PANTHER" id="PTHR43301:SF3">
    <property type="entry name" value="ARABINAN ENDO-1,5-ALPHA-L-ARABINOSIDASE A-RELATED"/>
    <property type="match status" value="1"/>
</dbReference>
<dbReference type="OrthoDB" id="9758923at2"/>
<gene>
    <name evidence="1" type="ORF">D3P08_05155</name>
</gene>
<organism evidence="1 2">
    <name type="scientific">Paenibacillus nanensis</name>
    <dbReference type="NCBI Taxonomy" id="393251"/>
    <lineage>
        <taxon>Bacteria</taxon>
        <taxon>Bacillati</taxon>
        <taxon>Bacillota</taxon>
        <taxon>Bacilli</taxon>
        <taxon>Bacillales</taxon>
        <taxon>Paenibacillaceae</taxon>
        <taxon>Paenibacillus</taxon>
    </lineage>
</organism>
<keyword evidence="1" id="KW-0119">Carbohydrate metabolism</keyword>
<keyword evidence="1" id="KW-0858">Xylan degradation</keyword>
<name>A0A3A1VIJ6_9BACL</name>
<keyword evidence="2" id="KW-1185">Reference proteome</keyword>
<dbReference type="PANTHER" id="PTHR43301">
    <property type="entry name" value="ARABINAN ENDO-1,5-ALPHA-L-ARABINOSIDASE"/>
    <property type="match status" value="1"/>
</dbReference>
<accession>A0A3A1VIJ6</accession>
<dbReference type="EMBL" id="QXQA01000002">
    <property type="protein sequence ID" value="RIX59532.1"/>
    <property type="molecule type" value="Genomic_DNA"/>
</dbReference>
<dbReference type="InterPro" id="IPR023296">
    <property type="entry name" value="Glyco_hydro_beta-prop_sf"/>
</dbReference>
<evidence type="ECO:0000313" key="1">
    <source>
        <dbReference type="EMBL" id="RIX59532.1"/>
    </source>
</evidence>
<dbReference type="InterPro" id="IPR050727">
    <property type="entry name" value="GH43_arabinanases"/>
</dbReference>
<sequence length="340" mass="38040">MLFFESLSGERGYAVNEEGAPYFGVTGNSDSLYGYLFAHFIGEQEDGEQIYFALSRDGLHWQDLNHSQPVLRSTVGERGARDPYLLRSQDGSRFYLMATDLSICRRGGWRDAQATVTGSRSLIIWESADLVNWSEPWLAEVAPEEAGCAWAPEAIYDDEAGDYLVYWASSLETADGSGRGLYIYCSKTSDFRSFTEAELYITRGEHNTIIDTTIIKAGGKYYRASGDGHITIEASDHLLKEWKTVSTLDSLGLRLTGKDVEGPEFFKFNGEEKWGLLVDQYASDGGYLPIVTTDIGDPTGASWRRLKPEEYAFGRLKKRHGTILPLFKGEYDAIWAKWGG</sequence>
<dbReference type="CDD" id="cd08983">
    <property type="entry name" value="GH43_Bt3655-like"/>
    <property type="match status" value="1"/>
</dbReference>
<keyword evidence="1" id="KW-0624">Polysaccharide degradation</keyword>
<keyword evidence="1" id="KW-0378">Hydrolase</keyword>
<evidence type="ECO:0000313" key="2">
    <source>
        <dbReference type="Proteomes" id="UP000266482"/>
    </source>
</evidence>